<dbReference type="OrthoDB" id="9813719at2"/>
<dbReference type="AlphaFoldDB" id="A0A3A4KQM6"/>
<comment type="catalytic activity">
    <reaction evidence="7">
        <text>a 2'-deoxycytidine in DNA + S-adenosyl-L-methionine = a 5-methyl-2'-deoxycytidine in DNA + S-adenosyl-L-homocysteine + H(+)</text>
        <dbReference type="Rhea" id="RHEA:13681"/>
        <dbReference type="Rhea" id="RHEA-COMP:11369"/>
        <dbReference type="Rhea" id="RHEA-COMP:11370"/>
        <dbReference type="ChEBI" id="CHEBI:15378"/>
        <dbReference type="ChEBI" id="CHEBI:57856"/>
        <dbReference type="ChEBI" id="CHEBI:59789"/>
        <dbReference type="ChEBI" id="CHEBI:85452"/>
        <dbReference type="ChEBI" id="CHEBI:85454"/>
        <dbReference type="EC" id="2.1.1.37"/>
    </reaction>
</comment>
<evidence type="ECO:0000256" key="1">
    <source>
        <dbReference type="ARBA" id="ARBA00022603"/>
    </source>
</evidence>
<dbReference type="GO" id="GO:0003886">
    <property type="term" value="F:DNA (cytosine-5-)-methyltransferase activity"/>
    <property type="evidence" value="ECO:0007669"/>
    <property type="project" value="UniProtKB-EC"/>
</dbReference>
<evidence type="ECO:0000256" key="3">
    <source>
        <dbReference type="ARBA" id="ARBA00022691"/>
    </source>
</evidence>
<evidence type="ECO:0000256" key="2">
    <source>
        <dbReference type="ARBA" id="ARBA00022679"/>
    </source>
</evidence>
<feature type="active site" evidence="5">
    <location>
        <position position="94"/>
    </location>
</feature>
<evidence type="ECO:0000256" key="7">
    <source>
        <dbReference type="RuleBase" id="RU000417"/>
    </source>
</evidence>
<comment type="caution">
    <text evidence="8">The sequence shown here is derived from an EMBL/GenBank/DDBJ whole genome shotgun (WGS) entry which is preliminary data.</text>
</comment>
<dbReference type="PANTHER" id="PTHR10629:SF52">
    <property type="entry name" value="DNA (CYTOSINE-5)-METHYLTRANSFERASE 1"/>
    <property type="match status" value="1"/>
</dbReference>
<dbReference type="EMBL" id="QZFU01000016">
    <property type="protein sequence ID" value="RJO76892.1"/>
    <property type="molecule type" value="Genomic_DNA"/>
</dbReference>
<dbReference type="Pfam" id="PF00145">
    <property type="entry name" value="DNA_methylase"/>
    <property type="match status" value="1"/>
</dbReference>
<keyword evidence="1 5" id="KW-0489">Methyltransferase</keyword>
<dbReference type="InterPro" id="IPR050390">
    <property type="entry name" value="C5-Methyltransferase"/>
</dbReference>
<dbReference type="GO" id="GO:0044027">
    <property type="term" value="P:negative regulation of gene expression via chromosomal CpG island methylation"/>
    <property type="evidence" value="ECO:0007669"/>
    <property type="project" value="TreeGrafter"/>
</dbReference>
<dbReference type="GO" id="GO:0032259">
    <property type="term" value="P:methylation"/>
    <property type="evidence" value="ECO:0007669"/>
    <property type="project" value="UniProtKB-KW"/>
</dbReference>
<dbReference type="Gene3D" id="3.90.120.10">
    <property type="entry name" value="DNA Methylase, subunit A, domain 2"/>
    <property type="match status" value="1"/>
</dbReference>
<organism evidence="8 9">
    <name type="scientific">Nocardia panacis</name>
    <dbReference type="NCBI Taxonomy" id="2340916"/>
    <lineage>
        <taxon>Bacteria</taxon>
        <taxon>Bacillati</taxon>
        <taxon>Actinomycetota</taxon>
        <taxon>Actinomycetes</taxon>
        <taxon>Mycobacteriales</taxon>
        <taxon>Nocardiaceae</taxon>
        <taxon>Nocardia</taxon>
    </lineage>
</organism>
<keyword evidence="4" id="KW-0680">Restriction system</keyword>
<keyword evidence="9" id="KW-1185">Reference proteome</keyword>
<dbReference type="RefSeq" id="WP_120039857.1">
    <property type="nucleotide sequence ID" value="NZ_QZFU01000016.1"/>
</dbReference>
<dbReference type="GO" id="GO:0003677">
    <property type="term" value="F:DNA binding"/>
    <property type="evidence" value="ECO:0007669"/>
    <property type="project" value="TreeGrafter"/>
</dbReference>
<dbReference type="Gene3D" id="3.40.50.150">
    <property type="entry name" value="Vaccinia Virus protein VP39"/>
    <property type="match status" value="1"/>
</dbReference>
<dbReference type="SUPFAM" id="SSF53335">
    <property type="entry name" value="S-adenosyl-L-methionine-dependent methyltransferases"/>
    <property type="match status" value="1"/>
</dbReference>
<dbReference type="InterPro" id="IPR018117">
    <property type="entry name" value="C5_DNA_meth_AS"/>
</dbReference>
<dbReference type="InterPro" id="IPR001525">
    <property type="entry name" value="C5_MeTfrase"/>
</dbReference>
<evidence type="ECO:0000313" key="8">
    <source>
        <dbReference type="EMBL" id="RJO76892.1"/>
    </source>
</evidence>
<name>A0A3A4KQM6_9NOCA</name>
<dbReference type="PROSITE" id="PS51679">
    <property type="entry name" value="SAM_MT_C5"/>
    <property type="match status" value="1"/>
</dbReference>
<dbReference type="NCBIfam" id="TIGR00675">
    <property type="entry name" value="dcm"/>
    <property type="match status" value="1"/>
</dbReference>
<dbReference type="EC" id="2.1.1.37" evidence="7"/>
<evidence type="ECO:0000256" key="5">
    <source>
        <dbReference type="PROSITE-ProRule" id="PRU01016"/>
    </source>
</evidence>
<dbReference type="PRINTS" id="PR00105">
    <property type="entry name" value="C5METTRFRASE"/>
</dbReference>
<evidence type="ECO:0000256" key="4">
    <source>
        <dbReference type="ARBA" id="ARBA00022747"/>
    </source>
</evidence>
<protein>
    <recommendedName>
        <fullName evidence="7">Cytosine-specific methyltransferase</fullName>
        <ecNumber evidence="7">2.1.1.37</ecNumber>
    </recommendedName>
</protein>
<keyword evidence="2 5" id="KW-0808">Transferase</keyword>
<sequence>MTRRTFADLFSGAGGMSYGFHAGGYEVVGAVDAQLGKPSSGPGALECNRTYEANMGVTPHERNLATLTGAELSDLLEPALNGRELDVLSACPPCTGFSRANPNNHVSDDPRNSLIIHVADYVAALRPGIVVMENARELLMGNFRSHFLEFEHRLRSMGYRVHSGVHMLSRYGVPQKRERSLVIAVRADHELHTLEELWEGTEIDPDALTVRRTIGHLPPLSAGEYDPNDPIHISPNSGVNTHRRLHAIPHDGGSWADLRFRPDAAELLTPAIQRSIAAGRLGSHPDVYGRMWWDRPAPTIKRECSHFGNGRYSHPEQDRLCTVREMALLTGFPDTYEFRARALSNMYRHIGDAVPPIISYQLAAVADWIFTGERPEIRTALLPGTHLTPADLVSPNGRLPFEQIAV</sequence>
<dbReference type="PANTHER" id="PTHR10629">
    <property type="entry name" value="CYTOSINE-SPECIFIC METHYLTRANSFERASE"/>
    <property type="match status" value="1"/>
</dbReference>
<evidence type="ECO:0000313" key="9">
    <source>
        <dbReference type="Proteomes" id="UP000266677"/>
    </source>
</evidence>
<proteinExistence type="inferred from homology"/>
<dbReference type="InterPro" id="IPR029063">
    <property type="entry name" value="SAM-dependent_MTases_sf"/>
</dbReference>
<dbReference type="PROSITE" id="PS00094">
    <property type="entry name" value="C5_MTASE_1"/>
    <property type="match status" value="1"/>
</dbReference>
<keyword evidence="3 5" id="KW-0949">S-adenosyl-L-methionine</keyword>
<comment type="similarity">
    <text evidence="5 6">Belongs to the class I-like SAM-binding methyltransferase superfamily. C5-methyltransferase family.</text>
</comment>
<accession>A0A3A4KQM6</accession>
<gene>
    <name evidence="8" type="ORF">D5S18_11785</name>
</gene>
<dbReference type="GO" id="GO:0009307">
    <property type="term" value="P:DNA restriction-modification system"/>
    <property type="evidence" value="ECO:0007669"/>
    <property type="project" value="UniProtKB-KW"/>
</dbReference>
<evidence type="ECO:0000256" key="6">
    <source>
        <dbReference type="RuleBase" id="RU000416"/>
    </source>
</evidence>
<reference evidence="8 9" key="1">
    <citation type="submission" date="2018-09" db="EMBL/GenBank/DDBJ databases">
        <title>YIM PH21274 draft genome.</title>
        <authorList>
            <person name="Miao C."/>
        </authorList>
    </citation>
    <scope>NUCLEOTIDE SEQUENCE [LARGE SCALE GENOMIC DNA]</scope>
    <source>
        <strain evidence="8 9">YIM PH 21724</strain>
    </source>
</reference>
<dbReference type="Proteomes" id="UP000266677">
    <property type="component" value="Unassembled WGS sequence"/>
</dbReference>